<organism evidence="1 2">
    <name type="scientific">Microvirga thermotolerans</name>
    <dbReference type="NCBI Taxonomy" id="2651334"/>
    <lineage>
        <taxon>Bacteria</taxon>
        <taxon>Pseudomonadati</taxon>
        <taxon>Pseudomonadota</taxon>
        <taxon>Alphaproteobacteria</taxon>
        <taxon>Hyphomicrobiales</taxon>
        <taxon>Methylobacteriaceae</taxon>
        <taxon>Microvirga</taxon>
    </lineage>
</organism>
<dbReference type="Proteomes" id="UP000325614">
    <property type="component" value="Chromosome"/>
</dbReference>
<dbReference type="AlphaFoldDB" id="A0A5P9JRG2"/>
<evidence type="ECO:0000313" key="2">
    <source>
        <dbReference type="Proteomes" id="UP000325614"/>
    </source>
</evidence>
<protein>
    <submittedName>
        <fullName evidence="1">Uncharacterized protein</fullName>
    </submittedName>
</protein>
<name>A0A5P9JRG2_9HYPH</name>
<sequence length="204" mass="23048">MGINTTQGLHSASRKTLKNLSKFKAWAVECRYGPQLVAGECPHCGGIHRHGMLTDDEEIRISHCNEVFIESEGSHEYEIIVQDGPPPDWLVAALDWPLEELATAYRYVLHPRKAVFVRPTKEQKDERMVWVPDPSDIKFALRALRRCGALDEVAAFREERGNIPRGKAVRGAVAEVWLKGKGPTMRQRLLYALRACWLRHGGPA</sequence>
<dbReference type="EMBL" id="CP045423">
    <property type="protein sequence ID" value="QFU15322.1"/>
    <property type="molecule type" value="Genomic_DNA"/>
</dbReference>
<accession>A0A5P9JRG2</accession>
<evidence type="ECO:0000313" key="1">
    <source>
        <dbReference type="EMBL" id="QFU15322.1"/>
    </source>
</evidence>
<reference evidence="1 2" key="1">
    <citation type="submission" date="2019-10" db="EMBL/GenBank/DDBJ databases">
        <title>Isolation, Identification of Microvirga thermotolerans HR1, a novel thermophilic bacterium and Comparative Genomics of the genus Microvirga.</title>
        <authorList>
            <person name="Li J."/>
            <person name="Zhang W."/>
            <person name="Lin M."/>
            <person name="Wang J."/>
        </authorList>
    </citation>
    <scope>NUCLEOTIDE SEQUENCE [LARGE SCALE GENOMIC DNA]</scope>
    <source>
        <strain evidence="1 2">HR1</strain>
    </source>
</reference>
<proteinExistence type="predicted"/>
<dbReference type="KEGG" id="mico:GDR74_03270"/>
<dbReference type="RefSeq" id="WP_152584968.1">
    <property type="nucleotide sequence ID" value="NZ_CP045423.1"/>
</dbReference>
<gene>
    <name evidence="1" type="ORF">GDR74_03270</name>
</gene>
<keyword evidence="2" id="KW-1185">Reference proteome</keyword>